<dbReference type="AlphaFoldDB" id="G8ZK08"/>
<comment type="miscellaneous">
    <text evidence="1">The sequence shown here is derived from an EMBL/GenBank/DDBJ third party annotation (TPA) entry.</text>
</comment>
<dbReference type="EMBL" id="HE613800">
    <property type="protein sequence ID" value="CCE71115.1"/>
    <property type="molecule type" value="Genomic_DNA"/>
</dbReference>
<proteinExistence type="predicted"/>
<gene>
    <name evidence="1" type="ordered locus">PAB1262.1n</name>
</gene>
<evidence type="ECO:0000313" key="2">
    <source>
        <dbReference type="Proteomes" id="UP000009139"/>
    </source>
</evidence>
<protein>
    <submittedName>
        <fullName evidence="1">Uncharacterized protein</fullName>
    </submittedName>
</protein>
<evidence type="ECO:0000313" key="1">
    <source>
        <dbReference type="EMBL" id="CCE71115.1"/>
    </source>
</evidence>
<dbReference type="Proteomes" id="UP000009139">
    <property type="component" value="Chromosome"/>
</dbReference>
<name>G8ZK08_PYRAB</name>
<dbReference type="RefSeq" id="WP_048147140.1">
    <property type="nucleotide sequence ID" value="NC_000868.1"/>
</dbReference>
<organism evidence="1 2">
    <name type="scientific">Pyrococcus abyssi (strain GE5 / Orsay)</name>
    <dbReference type="NCBI Taxonomy" id="272844"/>
    <lineage>
        <taxon>Archaea</taxon>
        <taxon>Methanobacteriati</taxon>
        <taxon>Methanobacteriota</taxon>
        <taxon>Thermococci</taxon>
        <taxon>Thermococcales</taxon>
        <taxon>Thermococcaceae</taxon>
        <taxon>Pyrococcus</taxon>
    </lineage>
</organism>
<sequence>MRSYLALYLSNKIEIFNEIPDMNTKSRDFYFSLILYGLRSYIDYFPDTESLIFVHRVNLRAFGEPRTDHGLLINKITNITVDDIRNNVSRLVEVHRESIENAIAKAREVGFLIAEKMEIDCPWNGYVEDLLLELEKIKRNLVRYIINKLITLGETVSIKLPLLNEYDYVGLACRVYYLPFFIEIMSESSFEILEIMFKRGNRELFFIPVIYSIQANEGGLRFIWFTNSGIPLENVLWGWYSW</sequence>
<accession>G8ZK08</accession>
<reference evidence="1 2" key="1">
    <citation type="journal article" date="2012" name="Curr. Microbiol.">
        <title>Re-annotation of two hyperthermophilic archaea Pyrococcus abyssi GE5 and Pyrococcus furiosus DSM 3638.</title>
        <authorList>
            <person name="Gao J."/>
            <person name="Wang J."/>
        </authorList>
    </citation>
    <scope>GENOME REANNOTATION</scope>
    <source>
        <strain evidence="2">GE5 / Orsay</strain>
    </source>
</reference>